<dbReference type="Proteomes" id="UP000316852">
    <property type="component" value="Unassembled WGS sequence"/>
</dbReference>
<organism evidence="1 2">
    <name type="scientific">Eiseniibacteriota bacterium</name>
    <dbReference type="NCBI Taxonomy" id="2212470"/>
    <lineage>
        <taxon>Bacteria</taxon>
        <taxon>Candidatus Eiseniibacteriota</taxon>
    </lineage>
</organism>
<sequence>MSAARKYLATKAGQRKLQPTLYFTMNCLLLTKAEGTPQNGDPLPQEDVDAYLSTLRDQFEAQVPLPSERTRLLSRYDIGAWRRLANSNRGALKYLILRTPEDLLLISVGIFEHHGPNVPSRRDGMLPGEEADVGRSPNWYHFTYTYGELLENPAETIAAVLEKLTLGLERYHKLLSHMKGEYWSVSKRFRKAQVIRLERKVDEDAREQSLREMQDLLLDAYSEWKRTGERKLLDQMRGLAREIRQLVPDFHFSLPAGGP</sequence>
<name>A0A538T3F8_UNCEI</name>
<proteinExistence type="predicted"/>
<reference evidence="1 2" key="1">
    <citation type="journal article" date="2019" name="Nat. Microbiol.">
        <title>Mediterranean grassland soil C-N compound turnover is dependent on rainfall and depth, and is mediated by genomically divergent microorganisms.</title>
        <authorList>
            <person name="Diamond S."/>
            <person name="Andeer P.F."/>
            <person name="Li Z."/>
            <person name="Crits-Christoph A."/>
            <person name="Burstein D."/>
            <person name="Anantharaman K."/>
            <person name="Lane K.R."/>
            <person name="Thomas B.C."/>
            <person name="Pan C."/>
            <person name="Northen T.R."/>
            <person name="Banfield J.F."/>
        </authorList>
    </citation>
    <scope>NUCLEOTIDE SEQUENCE [LARGE SCALE GENOMIC DNA]</scope>
    <source>
        <strain evidence="1">WS_6</strain>
    </source>
</reference>
<dbReference type="AlphaFoldDB" id="A0A538T3F8"/>
<evidence type="ECO:0000313" key="1">
    <source>
        <dbReference type="EMBL" id="TMQ58153.1"/>
    </source>
</evidence>
<protein>
    <submittedName>
        <fullName evidence="1">Uncharacterized protein</fullName>
    </submittedName>
</protein>
<accession>A0A538T3F8</accession>
<comment type="caution">
    <text evidence="1">The sequence shown here is derived from an EMBL/GenBank/DDBJ whole genome shotgun (WGS) entry which is preliminary data.</text>
</comment>
<evidence type="ECO:0000313" key="2">
    <source>
        <dbReference type="Proteomes" id="UP000316852"/>
    </source>
</evidence>
<gene>
    <name evidence="1" type="ORF">E6K76_08765</name>
</gene>
<dbReference type="EMBL" id="VBOW01000040">
    <property type="protein sequence ID" value="TMQ58153.1"/>
    <property type="molecule type" value="Genomic_DNA"/>
</dbReference>